<organism evidence="3 4">
    <name type="scientific">Hericium alpestre</name>
    <dbReference type="NCBI Taxonomy" id="135208"/>
    <lineage>
        <taxon>Eukaryota</taxon>
        <taxon>Fungi</taxon>
        <taxon>Dikarya</taxon>
        <taxon>Basidiomycota</taxon>
        <taxon>Agaricomycotina</taxon>
        <taxon>Agaricomycetes</taxon>
        <taxon>Russulales</taxon>
        <taxon>Hericiaceae</taxon>
        <taxon>Hericium</taxon>
    </lineage>
</organism>
<keyword evidence="1" id="KW-0175">Coiled coil</keyword>
<gene>
    <name evidence="3" type="ORF">EWM64_g743</name>
</gene>
<dbReference type="AlphaFoldDB" id="A0A4Z0ACA0"/>
<dbReference type="Proteomes" id="UP000298061">
    <property type="component" value="Unassembled WGS sequence"/>
</dbReference>
<keyword evidence="4" id="KW-1185">Reference proteome</keyword>
<evidence type="ECO:0000313" key="4">
    <source>
        <dbReference type="Proteomes" id="UP000298061"/>
    </source>
</evidence>
<dbReference type="EMBL" id="SFCI01000040">
    <property type="protein sequence ID" value="TFY83268.1"/>
    <property type="molecule type" value="Genomic_DNA"/>
</dbReference>
<evidence type="ECO:0000256" key="2">
    <source>
        <dbReference type="SAM" id="MobiDB-lite"/>
    </source>
</evidence>
<feature type="compositionally biased region" description="Low complexity" evidence="2">
    <location>
        <begin position="253"/>
        <end position="267"/>
    </location>
</feature>
<comment type="caution">
    <text evidence="3">The sequence shown here is derived from an EMBL/GenBank/DDBJ whole genome shotgun (WGS) entry which is preliminary data.</text>
</comment>
<feature type="compositionally biased region" description="Polar residues" evidence="2">
    <location>
        <begin position="64"/>
        <end position="75"/>
    </location>
</feature>
<dbReference type="OrthoDB" id="3070390at2759"/>
<feature type="region of interest" description="Disordered" evidence="2">
    <location>
        <begin position="120"/>
        <end position="173"/>
    </location>
</feature>
<feature type="region of interest" description="Disordered" evidence="2">
    <location>
        <begin position="191"/>
        <end position="210"/>
    </location>
</feature>
<name>A0A4Z0ACA0_9AGAM</name>
<dbReference type="STRING" id="135208.A0A4Z0ACA0"/>
<feature type="coiled-coil region" evidence="1">
    <location>
        <begin position="319"/>
        <end position="426"/>
    </location>
</feature>
<feature type="region of interest" description="Disordered" evidence="2">
    <location>
        <begin position="64"/>
        <end position="89"/>
    </location>
</feature>
<proteinExistence type="predicted"/>
<reference evidence="3 4" key="1">
    <citation type="submission" date="2019-02" db="EMBL/GenBank/DDBJ databases">
        <title>Genome sequencing of the rare red list fungi Hericium alpestre (H. flagellum).</title>
        <authorList>
            <person name="Buettner E."/>
            <person name="Kellner H."/>
        </authorList>
    </citation>
    <scope>NUCLEOTIDE SEQUENCE [LARGE SCALE GENOMIC DNA]</scope>
    <source>
        <strain evidence="3 4">DSM 108284</strain>
    </source>
</reference>
<accession>A0A4Z0ACA0</accession>
<feature type="region of interest" description="Disordered" evidence="2">
    <location>
        <begin position="233"/>
        <end position="286"/>
    </location>
</feature>
<feature type="compositionally biased region" description="Polar residues" evidence="2">
    <location>
        <begin position="133"/>
        <end position="162"/>
    </location>
</feature>
<sequence>MPVLPVRVTSTAQYKAISTPPLSMARPLLPPTHAELAIEDQDKTIGAGADRPTYVTRDPRIRAVSNTGAENSASLASAGKPSTAPRNNSLLAKPPLLAIKIRTPNAASNSKLFSSSINASKSASPAAPQSNSDMSISTSGSVNPTSAQPTSTRFLPARQSTEPLPGTGKSAETAVSSTIVMSSAHGNQMLQSSSALPVAGPSAKPATPPVSATAKMPMPAFGQPAFALPPAAVGTLARSESSQHGKAPPTLGSTSARSPPARALSSSGVTSVATKDVSAPSEAEKRAKSKRLFFDMQKTLNLERTKHAEGLDAIKKRYAKDLEAAQMKHAQQLTAAKEEHAQKLAEAQVQRAEEVRALQTQRIELEKAVKNAEKAVAAMKQQVADISQQAEMKAAELRKTYKRQLIEKVAKTRQELERARRDADARGQEVVGMKRKSVEIAGRLVRMRTEDATSPVREPAEQDEGDIINTVSSFESYIEGLRSMLQSEISSRQALERELRILKDVDRENKEPFVVPALLEAFVRLAKLGEGSEDGRR</sequence>
<evidence type="ECO:0000256" key="1">
    <source>
        <dbReference type="SAM" id="Coils"/>
    </source>
</evidence>
<evidence type="ECO:0000313" key="3">
    <source>
        <dbReference type="EMBL" id="TFY83268.1"/>
    </source>
</evidence>
<feature type="compositionally biased region" description="Low complexity" evidence="2">
    <location>
        <begin position="120"/>
        <end position="132"/>
    </location>
</feature>
<protein>
    <submittedName>
        <fullName evidence="3">Uncharacterized protein</fullName>
    </submittedName>
</protein>